<protein>
    <submittedName>
        <fullName evidence="2">Antibiotic biosynthesis monooxygenase</fullName>
    </submittedName>
</protein>
<accession>A0ABU2GW97</accession>
<evidence type="ECO:0000313" key="3">
    <source>
        <dbReference type="Proteomes" id="UP001265083"/>
    </source>
</evidence>
<dbReference type="Proteomes" id="UP001265083">
    <property type="component" value="Unassembled WGS sequence"/>
</dbReference>
<evidence type="ECO:0000313" key="2">
    <source>
        <dbReference type="EMBL" id="MDS1115711.1"/>
    </source>
</evidence>
<dbReference type="RefSeq" id="WP_310951618.1">
    <property type="nucleotide sequence ID" value="NZ_JAVLUS010000016.1"/>
</dbReference>
<reference evidence="2 3" key="1">
    <citation type="submission" date="2023-08" db="EMBL/GenBank/DDBJ databases">
        <title>Bioegradation of LLDPE and BLDPE plastic by marine bacteria from coast plastic debris.</title>
        <authorList>
            <person name="Rong Z."/>
        </authorList>
    </citation>
    <scope>NUCLEOTIDE SEQUENCE [LARGE SCALE GENOMIC DNA]</scope>
    <source>
        <strain evidence="2 3">Z-2</strain>
    </source>
</reference>
<name>A0ABU2GW97_9ACTN</name>
<proteinExistence type="predicted"/>
<keyword evidence="3" id="KW-1185">Reference proteome</keyword>
<evidence type="ECO:0000259" key="1">
    <source>
        <dbReference type="Pfam" id="PF03992"/>
    </source>
</evidence>
<sequence length="98" mass="11208">MQTSMRVRGQLVCRTPEELATVLEALPLHAELTRKEPGCVSFEVSRTEDPYVFDVDEEFVDASAYEFHRQRLATSEWGRRTAGVERRYAVEETTPTDG</sequence>
<dbReference type="GO" id="GO:0004497">
    <property type="term" value="F:monooxygenase activity"/>
    <property type="evidence" value="ECO:0007669"/>
    <property type="project" value="UniProtKB-KW"/>
</dbReference>
<dbReference type="InterPro" id="IPR011008">
    <property type="entry name" value="Dimeric_a/b-barrel"/>
</dbReference>
<dbReference type="Gene3D" id="3.30.70.100">
    <property type="match status" value="1"/>
</dbReference>
<comment type="caution">
    <text evidence="2">The sequence shown here is derived from an EMBL/GenBank/DDBJ whole genome shotgun (WGS) entry which is preliminary data.</text>
</comment>
<dbReference type="InterPro" id="IPR007138">
    <property type="entry name" value="ABM_dom"/>
</dbReference>
<dbReference type="EMBL" id="JAVLUS010000016">
    <property type="protein sequence ID" value="MDS1115711.1"/>
    <property type="molecule type" value="Genomic_DNA"/>
</dbReference>
<feature type="domain" description="ABM" evidence="1">
    <location>
        <begin position="16"/>
        <end position="71"/>
    </location>
</feature>
<keyword evidence="2" id="KW-0503">Monooxygenase</keyword>
<dbReference type="SUPFAM" id="SSF54909">
    <property type="entry name" value="Dimeric alpha+beta barrel"/>
    <property type="match status" value="1"/>
</dbReference>
<keyword evidence="2" id="KW-0560">Oxidoreductase</keyword>
<gene>
    <name evidence="2" type="ORF">RD149_18345</name>
</gene>
<dbReference type="Pfam" id="PF03992">
    <property type="entry name" value="ABM"/>
    <property type="match status" value="1"/>
</dbReference>
<organism evidence="2 3">
    <name type="scientific">Gordonia westfalica</name>
    <dbReference type="NCBI Taxonomy" id="158898"/>
    <lineage>
        <taxon>Bacteria</taxon>
        <taxon>Bacillati</taxon>
        <taxon>Actinomycetota</taxon>
        <taxon>Actinomycetes</taxon>
        <taxon>Mycobacteriales</taxon>
        <taxon>Gordoniaceae</taxon>
        <taxon>Gordonia</taxon>
    </lineage>
</organism>